<dbReference type="EMBL" id="WWCJ01000021">
    <property type="protein sequence ID" value="MYN04841.1"/>
    <property type="molecule type" value="Genomic_DNA"/>
</dbReference>
<organism evidence="1 2">
    <name type="scientific">Pseudoduganella guangdongensis</name>
    <dbReference type="NCBI Taxonomy" id="2692179"/>
    <lineage>
        <taxon>Bacteria</taxon>
        <taxon>Pseudomonadati</taxon>
        <taxon>Pseudomonadota</taxon>
        <taxon>Betaproteobacteria</taxon>
        <taxon>Burkholderiales</taxon>
        <taxon>Oxalobacteraceae</taxon>
        <taxon>Telluria group</taxon>
        <taxon>Pseudoduganella</taxon>
    </lineage>
</organism>
<reference evidence="1 2" key="1">
    <citation type="submission" date="2019-12" db="EMBL/GenBank/DDBJ databases">
        <title>Novel species isolated from a subtropical stream in China.</title>
        <authorList>
            <person name="Lu H."/>
        </authorList>
    </citation>
    <scope>NUCLEOTIDE SEQUENCE [LARGE SCALE GENOMIC DNA]</scope>
    <source>
        <strain evidence="1 2">DS3</strain>
    </source>
</reference>
<evidence type="ECO:0000313" key="2">
    <source>
        <dbReference type="Proteomes" id="UP000448575"/>
    </source>
</evidence>
<dbReference type="Pfam" id="PF13557">
    <property type="entry name" value="Phenol_MetA_deg"/>
    <property type="match status" value="1"/>
</dbReference>
<gene>
    <name evidence="1" type="ORF">GTP41_22350</name>
</gene>
<sequence>MPNRLLCALAMPLCCAAAQPDDWIATDRPDFVDAPAVVGKGRLQLETGWLQSKEARSTPWMLRFGVTENMELRMESDGRLTDRSDPARLRGWGDTALSAKWRLREAERDGGAPAVGLVLQADFATGSRGFKGNGTRPSLRLPLEWDLPQDLNLGVMPGLYRDCDDRGRHVAVGQFGITLAKNFGERAYTFIELAAPRIARGRDGGSTASFDFGGGYSLTRDLHVDVGVMLGLNRRTPDHALTIGLSVRL</sequence>
<dbReference type="InterPro" id="IPR025737">
    <property type="entry name" value="FApF"/>
</dbReference>
<dbReference type="RefSeq" id="WP_161027790.1">
    <property type="nucleotide sequence ID" value="NZ_WWCJ01000021.1"/>
</dbReference>
<evidence type="ECO:0000313" key="1">
    <source>
        <dbReference type="EMBL" id="MYN04841.1"/>
    </source>
</evidence>
<accession>A0A6N9HMC5</accession>
<comment type="caution">
    <text evidence="1">The sequence shown here is derived from an EMBL/GenBank/DDBJ whole genome shotgun (WGS) entry which is preliminary data.</text>
</comment>
<name>A0A6N9HMC5_9BURK</name>
<proteinExistence type="predicted"/>
<dbReference type="AlphaFoldDB" id="A0A6N9HMC5"/>
<dbReference type="Proteomes" id="UP000448575">
    <property type="component" value="Unassembled WGS sequence"/>
</dbReference>
<protein>
    <submittedName>
        <fullName evidence="1">Transporter</fullName>
    </submittedName>
</protein>
<keyword evidence="2" id="KW-1185">Reference proteome</keyword>